<dbReference type="InterPro" id="IPR013785">
    <property type="entry name" value="Aldolase_TIM"/>
</dbReference>
<comment type="caution">
    <text evidence="5">The sequence shown here is derived from an EMBL/GenBank/DDBJ whole genome shotgun (WGS) entry which is preliminary data.</text>
</comment>
<keyword evidence="2" id="KW-0784">Thiamine biosynthesis</keyword>
<dbReference type="Proteomes" id="UP000257706">
    <property type="component" value="Unassembled WGS sequence"/>
</dbReference>
<dbReference type="SUPFAM" id="SSF51391">
    <property type="entry name" value="Thiamin phosphate synthase"/>
    <property type="match status" value="1"/>
</dbReference>
<protein>
    <recommendedName>
        <fullName evidence="4">Thiamine phosphate synthase/TenI domain-containing protein</fullName>
    </recommendedName>
</protein>
<feature type="non-terminal residue" evidence="5">
    <location>
        <position position="211"/>
    </location>
</feature>
<evidence type="ECO:0000313" key="5">
    <source>
        <dbReference type="EMBL" id="HAE46533.1"/>
    </source>
</evidence>
<evidence type="ECO:0000313" key="6">
    <source>
        <dbReference type="Proteomes" id="UP000257706"/>
    </source>
</evidence>
<feature type="domain" description="Thiamine phosphate synthase/TenI" evidence="4">
    <location>
        <begin position="51"/>
        <end position="209"/>
    </location>
</feature>
<evidence type="ECO:0000259" key="4">
    <source>
        <dbReference type="Pfam" id="PF02581"/>
    </source>
</evidence>
<evidence type="ECO:0000256" key="2">
    <source>
        <dbReference type="ARBA" id="ARBA00022977"/>
    </source>
</evidence>
<organism evidence="5 6">
    <name type="scientific">Tistrella mobilis</name>
    <dbReference type="NCBI Taxonomy" id="171437"/>
    <lineage>
        <taxon>Bacteria</taxon>
        <taxon>Pseudomonadati</taxon>
        <taxon>Pseudomonadota</taxon>
        <taxon>Alphaproteobacteria</taxon>
        <taxon>Geminicoccales</taxon>
        <taxon>Geminicoccaceae</taxon>
        <taxon>Tistrella</taxon>
    </lineage>
</organism>
<dbReference type="GO" id="GO:0009228">
    <property type="term" value="P:thiamine biosynthetic process"/>
    <property type="evidence" value="ECO:0007669"/>
    <property type="project" value="UniProtKB-KW"/>
</dbReference>
<dbReference type="GO" id="GO:0004789">
    <property type="term" value="F:thiamine-phosphate diphosphorylase activity"/>
    <property type="evidence" value="ECO:0007669"/>
    <property type="project" value="TreeGrafter"/>
</dbReference>
<dbReference type="PANTHER" id="PTHR20857:SF23">
    <property type="entry name" value="THIAMINE BIOSYNTHETIC BIFUNCTIONAL ENZYME"/>
    <property type="match status" value="1"/>
</dbReference>
<dbReference type="GO" id="GO:0005737">
    <property type="term" value="C:cytoplasm"/>
    <property type="evidence" value="ECO:0007669"/>
    <property type="project" value="TreeGrafter"/>
</dbReference>
<dbReference type="PANTHER" id="PTHR20857">
    <property type="entry name" value="THIAMINE-PHOSPHATE PYROPHOSPHORYLASE"/>
    <property type="match status" value="1"/>
</dbReference>
<name>A0A3B9IGP5_9PROT</name>
<evidence type="ECO:0000256" key="1">
    <source>
        <dbReference type="ARBA" id="ARBA00004948"/>
    </source>
</evidence>
<accession>A0A3B9IGP5</accession>
<dbReference type="EMBL" id="DMAI01000062">
    <property type="protein sequence ID" value="HAE46533.1"/>
    <property type="molecule type" value="Genomic_DNA"/>
</dbReference>
<dbReference type="InterPro" id="IPR022998">
    <property type="entry name" value="ThiamineP_synth_TenI"/>
</dbReference>
<evidence type="ECO:0000256" key="3">
    <source>
        <dbReference type="SAM" id="MobiDB-lite"/>
    </source>
</evidence>
<dbReference type="InterPro" id="IPR036206">
    <property type="entry name" value="ThiamineP_synth_sf"/>
</dbReference>
<feature type="region of interest" description="Disordered" evidence="3">
    <location>
        <begin position="1"/>
        <end position="42"/>
    </location>
</feature>
<reference evidence="5 6" key="1">
    <citation type="journal article" date="2018" name="Nat. Biotechnol.">
        <title>A standardized bacterial taxonomy based on genome phylogeny substantially revises the tree of life.</title>
        <authorList>
            <person name="Parks D.H."/>
            <person name="Chuvochina M."/>
            <person name="Waite D.W."/>
            <person name="Rinke C."/>
            <person name="Skarshewski A."/>
            <person name="Chaumeil P.A."/>
            <person name="Hugenholtz P."/>
        </authorList>
    </citation>
    <scope>NUCLEOTIDE SEQUENCE [LARGE SCALE GENOMIC DNA]</scope>
    <source>
        <strain evidence="5">UBA8739</strain>
    </source>
</reference>
<dbReference type="CDD" id="cd00564">
    <property type="entry name" value="TMP_TenI"/>
    <property type="match status" value="1"/>
</dbReference>
<dbReference type="AlphaFoldDB" id="A0A3B9IGP5"/>
<dbReference type="Gene3D" id="3.20.20.70">
    <property type="entry name" value="Aldolase class I"/>
    <property type="match status" value="1"/>
</dbReference>
<gene>
    <name evidence="5" type="ORF">DCK97_03845</name>
</gene>
<sequence length="211" mass="22877">MGLGLPRNGSPAGSSPAPTLKAGGCDMGRHHSRGGGLLNSQRRGPRGIAVLITDRGRQGPPRPALLAGLKRGDLVIFRDYDAPDRLVLGRLWRQLTRARGIGLLVAGDLRLALALDADGQHLPGHRLRRPEIRRLPRPLPASAAVHDRRDLVRARRRGAELLLISPVLPTRSHPGARVLGPLRFRALARQADRPVVALGGMDRSRLRQLSP</sequence>
<comment type="pathway">
    <text evidence="1">Cofactor biosynthesis; thiamine diphosphate biosynthesis.</text>
</comment>
<dbReference type="Pfam" id="PF02581">
    <property type="entry name" value="TMP-TENI"/>
    <property type="match status" value="1"/>
</dbReference>
<proteinExistence type="predicted"/>